<keyword evidence="2" id="KW-1185">Reference proteome</keyword>
<reference evidence="1" key="1">
    <citation type="submission" date="2021-04" db="EMBL/GenBank/DDBJ databases">
        <title>Genome seq and assembly of Bacillus sp.</title>
        <authorList>
            <person name="Chhetri G."/>
        </authorList>
    </citation>
    <scope>NUCLEOTIDE SEQUENCE</scope>
    <source>
        <strain evidence="1">RG28</strain>
    </source>
</reference>
<protein>
    <recommendedName>
        <fullName evidence="3">TfoX N-terminal domain-containing protein</fullName>
    </recommendedName>
</protein>
<dbReference type="AlphaFoldDB" id="A0A940SM27"/>
<dbReference type="Gene3D" id="3.30.1460.30">
    <property type="entry name" value="YgaC/TfoX-N like chaperone"/>
    <property type="match status" value="1"/>
</dbReference>
<comment type="caution">
    <text evidence="1">The sequence shown here is derived from an EMBL/GenBank/DDBJ whole genome shotgun (WGS) entry which is preliminary data.</text>
</comment>
<proteinExistence type="predicted"/>
<dbReference type="SUPFAM" id="SSF159894">
    <property type="entry name" value="YgaC/TfoX-N like"/>
    <property type="match status" value="1"/>
</dbReference>
<accession>A0A940SM27</accession>
<sequence length="104" mass="11912">MQTIEQFEQIGKELVDIFGVAKGSMFGHKGFKIRGKFFAFLNGDNFVVKLNQEEYEKALSIVGAHPFSPMGKPMKEWIELPNSISNEWFNYSIKAKNYVESLSK</sequence>
<dbReference type="EMBL" id="JAGIYQ010000016">
    <property type="protein sequence ID" value="MBP0726933.1"/>
    <property type="molecule type" value="Genomic_DNA"/>
</dbReference>
<name>A0A940SM27_9BACI</name>
<evidence type="ECO:0000313" key="1">
    <source>
        <dbReference type="EMBL" id="MBP0726933.1"/>
    </source>
</evidence>
<dbReference type="Proteomes" id="UP000682134">
    <property type="component" value="Unassembled WGS sequence"/>
</dbReference>
<gene>
    <name evidence="1" type="ORF">J5Y03_17380</name>
</gene>
<organism evidence="1 2">
    <name type="scientific">Gottfriedia endophytica</name>
    <dbReference type="NCBI Taxonomy" id="2820819"/>
    <lineage>
        <taxon>Bacteria</taxon>
        <taxon>Bacillati</taxon>
        <taxon>Bacillota</taxon>
        <taxon>Bacilli</taxon>
        <taxon>Bacillales</taxon>
        <taxon>Bacillaceae</taxon>
        <taxon>Gottfriedia</taxon>
    </lineage>
</organism>
<evidence type="ECO:0008006" key="3">
    <source>
        <dbReference type="Google" id="ProtNLM"/>
    </source>
</evidence>
<dbReference type="RefSeq" id="WP_209407270.1">
    <property type="nucleotide sequence ID" value="NZ_JAGIYQ010000016.1"/>
</dbReference>
<evidence type="ECO:0000313" key="2">
    <source>
        <dbReference type="Proteomes" id="UP000682134"/>
    </source>
</evidence>